<evidence type="ECO:0000313" key="3">
    <source>
        <dbReference type="Proteomes" id="UP000756132"/>
    </source>
</evidence>
<reference evidence="2" key="2">
    <citation type="journal article" date="2022" name="Microb. Genom.">
        <title>A chromosome-scale genome assembly of the tomato pathogen Cladosporium fulvum reveals a compartmentalized genome architecture and the presence of a dispensable chromosome.</title>
        <authorList>
            <person name="Zaccaron A.Z."/>
            <person name="Chen L.H."/>
            <person name="Samaras A."/>
            <person name="Stergiopoulos I."/>
        </authorList>
    </citation>
    <scope>NUCLEOTIDE SEQUENCE</scope>
    <source>
        <strain evidence="2">Race5_Kim</strain>
    </source>
</reference>
<dbReference type="RefSeq" id="XP_047768241.1">
    <property type="nucleotide sequence ID" value="XM_047911913.1"/>
</dbReference>
<evidence type="ECO:0000256" key="1">
    <source>
        <dbReference type="SAM" id="Phobius"/>
    </source>
</evidence>
<keyword evidence="1" id="KW-0472">Membrane</keyword>
<feature type="transmembrane region" description="Helical" evidence="1">
    <location>
        <begin position="25"/>
        <end position="51"/>
    </location>
</feature>
<evidence type="ECO:0000313" key="2">
    <source>
        <dbReference type="EMBL" id="UJO23875.1"/>
    </source>
</evidence>
<dbReference type="EMBL" id="CP090173">
    <property type="protein sequence ID" value="UJO23875.1"/>
    <property type="molecule type" value="Genomic_DNA"/>
</dbReference>
<dbReference type="Proteomes" id="UP000756132">
    <property type="component" value="Chromosome 11"/>
</dbReference>
<sequence>MAVIVSLVAGSDGIYYLPSVFKSGITMAIGCVASVYVAGCYMHRVFFLIHLKKHMELFEEEWWTKPLPEDKSGGFLETTMVILVTILLLFVVSVELDSKAVLSLLAG</sequence>
<proteinExistence type="predicted"/>
<dbReference type="KEGG" id="ffu:CLAFUR5_12765"/>
<dbReference type="AlphaFoldDB" id="A0A9Q8UVG4"/>
<accession>A0A9Q8UVG4</accession>
<feature type="transmembrane region" description="Helical" evidence="1">
    <location>
        <begin position="72"/>
        <end position="94"/>
    </location>
</feature>
<keyword evidence="1" id="KW-1133">Transmembrane helix</keyword>
<protein>
    <submittedName>
        <fullName evidence="2">Uncharacterized protein</fullName>
    </submittedName>
</protein>
<gene>
    <name evidence="2" type="ORF">CLAFUR5_12765</name>
</gene>
<name>A0A9Q8UVG4_PASFU</name>
<keyword evidence="3" id="KW-1185">Reference proteome</keyword>
<dbReference type="GeneID" id="71992643"/>
<keyword evidence="1" id="KW-0812">Transmembrane</keyword>
<organism evidence="2 3">
    <name type="scientific">Passalora fulva</name>
    <name type="common">Tomato leaf mold</name>
    <name type="synonym">Cladosporium fulvum</name>
    <dbReference type="NCBI Taxonomy" id="5499"/>
    <lineage>
        <taxon>Eukaryota</taxon>
        <taxon>Fungi</taxon>
        <taxon>Dikarya</taxon>
        <taxon>Ascomycota</taxon>
        <taxon>Pezizomycotina</taxon>
        <taxon>Dothideomycetes</taxon>
        <taxon>Dothideomycetidae</taxon>
        <taxon>Mycosphaerellales</taxon>
        <taxon>Mycosphaerellaceae</taxon>
        <taxon>Fulvia</taxon>
    </lineage>
</organism>
<reference evidence="2" key="1">
    <citation type="submission" date="2021-12" db="EMBL/GenBank/DDBJ databases">
        <authorList>
            <person name="Zaccaron A."/>
            <person name="Stergiopoulos I."/>
        </authorList>
    </citation>
    <scope>NUCLEOTIDE SEQUENCE</scope>
    <source>
        <strain evidence="2">Race5_Kim</strain>
    </source>
</reference>